<evidence type="ECO:0000256" key="1">
    <source>
        <dbReference type="ARBA" id="ARBA00023125"/>
    </source>
</evidence>
<dbReference type="GO" id="GO:0003677">
    <property type="term" value="F:DNA binding"/>
    <property type="evidence" value="ECO:0007669"/>
    <property type="project" value="UniProtKB-KW"/>
</dbReference>
<dbReference type="OrthoDB" id="9808360at2"/>
<dbReference type="EMBL" id="CBXV010000002">
    <property type="protein sequence ID" value="CDM64624.1"/>
    <property type="molecule type" value="Genomic_DNA"/>
</dbReference>
<name>A0A0B6WWI3_9BACT</name>
<dbReference type="PANTHER" id="PTHR33221">
    <property type="entry name" value="WINGED HELIX-TURN-HELIX TRANSCRIPTIONAL REGULATOR, RRF2 FAMILY"/>
    <property type="match status" value="1"/>
</dbReference>
<dbReference type="InterPro" id="IPR030489">
    <property type="entry name" value="TR_Rrf2-type_CS"/>
</dbReference>
<feature type="compositionally biased region" description="Basic residues" evidence="2">
    <location>
        <begin position="142"/>
        <end position="157"/>
    </location>
</feature>
<dbReference type="PROSITE" id="PS51197">
    <property type="entry name" value="HTH_RRF2_2"/>
    <property type="match status" value="1"/>
</dbReference>
<reference evidence="3 4" key="1">
    <citation type="submission" date="2013-12" db="EMBL/GenBank/DDBJ databases">
        <authorList>
            <person name="Stott M."/>
        </authorList>
    </citation>
    <scope>NUCLEOTIDE SEQUENCE [LARGE SCALE GENOMIC DNA]</scope>
    <source>
        <strain evidence="3 4">K22</strain>
    </source>
</reference>
<evidence type="ECO:0000313" key="3">
    <source>
        <dbReference type="EMBL" id="CDM64624.1"/>
    </source>
</evidence>
<protein>
    <submittedName>
        <fullName evidence="3">Transcriptional regulator, BadM/Rrf2 family</fullName>
    </submittedName>
</protein>
<dbReference type="Pfam" id="PF02082">
    <property type="entry name" value="Rrf2"/>
    <property type="match status" value="1"/>
</dbReference>
<dbReference type="RefSeq" id="WP_083437559.1">
    <property type="nucleotide sequence ID" value="NZ_CBXV010000002.1"/>
</dbReference>
<evidence type="ECO:0000256" key="2">
    <source>
        <dbReference type="SAM" id="MobiDB-lite"/>
    </source>
</evidence>
<dbReference type="GO" id="GO:0003700">
    <property type="term" value="F:DNA-binding transcription factor activity"/>
    <property type="evidence" value="ECO:0007669"/>
    <property type="project" value="TreeGrafter"/>
</dbReference>
<reference evidence="3 4" key="2">
    <citation type="submission" date="2015-01" db="EMBL/GenBank/DDBJ databases">
        <title>Complete genome sequence of Pyrinomonas methylaliphatogenes type strain K22T.</title>
        <authorList>
            <person name="Lee K.C.Y."/>
            <person name="Power J.F."/>
            <person name="Dunfield P.F."/>
            <person name="Morgan X.C."/>
            <person name="Huttenhower C."/>
            <person name="Stott M.B."/>
        </authorList>
    </citation>
    <scope>NUCLEOTIDE SEQUENCE [LARGE SCALE GENOMIC DNA]</scope>
    <source>
        <strain evidence="3 4">K22</strain>
    </source>
</reference>
<evidence type="ECO:0000313" key="4">
    <source>
        <dbReference type="Proteomes" id="UP000031518"/>
    </source>
</evidence>
<dbReference type="InterPro" id="IPR036390">
    <property type="entry name" value="WH_DNA-bd_sf"/>
</dbReference>
<dbReference type="InterPro" id="IPR000944">
    <property type="entry name" value="Tscrpt_reg_Rrf2"/>
</dbReference>
<dbReference type="NCBIfam" id="TIGR00738">
    <property type="entry name" value="rrf2_super"/>
    <property type="match status" value="1"/>
</dbReference>
<dbReference type="PANTHER" id="PTHR33221:SF5">
    <property type="entry name" value="HTH-TYPE TRANSCRIPTIONAL REGULATOR ISCR"/>
    <property type="match status" value="1"/>
</dbReference>
<keyword evidence="1" id="KW-0238">DNA-binding</keyword>
<dbReference type="Gene3D" id="1.10.10.10">
    <property type="entry name" value="Winged helix-like DNA-binding domain superfamily/Winged helix DNA-binding domain"/>
    <property type="match status" value="1"/>
</dbReference>
<dbReference type="GO" id="GO:0005829">
    <property type="term" value="C:cytosol"/>
    <property type="evidence" value="ECO:0007669"/>
    <property type="project" value="TreeGrafter"/>
</dbReference>
<keyword evidence="4" id="KW-1185">Reference proteome</keyword>
<proteinExistence type="predicted"/>
<organism evidence="3 4">
    <name type="scientific">Pyrinomonas methylaliphatogenes</name>
    <dbReference type="NCBI Taxonomy" id="454194"/>
    <lineage>
        <taxon>Bacteria</taxon>
        <taxon>Pseudomonadati</taxon>
        <taxon>Acidobacteriota</taxon>
        <taxon>Blastocatellia</taxon>
        <taxon>Blastocatellales</taxon>
        <taxon>Pyrinomonadaceae</taxon>
        <taxon>Pyrinomonas</taxon>
    </lineage>
</organism>
<sequence>MLSKKAKYALRALIALARADGDGPVLIADLARRERIPQKFLELILLDLKRQGILQSKKGRGGGYLLRKEPEAIYLGQVIRALDGPLAPLPCVSRTAYAPCEECDDEKGCGIRLVMKEVRDATARILDGTSLADLIERVDRQRPKRKGAPLRSSRAKTRAGGAKSERRTA</sequence>
<feature type="region of interest" description="Disordered" evidence="2">
    <location>
        <begin position="137"/>
        <end position="169"/>
    </location>
</feature>
<dbReference type="AlphaFoldDB" id="A0A0B6WWI3"/>
<gene>
    <name evidence="3" type="ORF">PYK22_00619</name>
</gene>
<dbReference type="SUPFAM" id="SSF46785">
    <property type="entry name" value="Winged helix' DNA-binding domain"/>
    <property type="match status" value="1"/>
</dbReference>
<dbReference type="Proteomes" id="UP000031518">
    <property type="component" value="Unassembled WGS sequence"/>
</dbReference>
<dbReference type="PROSITE" id="PS01332">
    <property type="entry name" value="HTH_RRF2_1"/>
    <property type="match status" value="1"/>
</dbReference>
<accession>A0A0B6WWI3</accession>
<dbReference type="InterPro" id="IPR036388">
    <property type="entry name" value="WH-like_DNA-bd_sf"/>
</dbReference>
<dbReference type="STRING" id="454194.PYK22_00619"/>